<dbReference type="Proteomes" id="UP000324800">
    <property type="component" value="Unassembled WGS sequence"/>
</dbReference>
<dbReference type="EMBL" id="SNRW01005507">
    <property type="protein sequence ID" value="KAA6384933.1"/>
    <property type="molecule type" value="Genomic_DNA"/>
</dbReference>
<evidence type="ECO:0000313" key="3">
    <source>
        <dbReference type="Proteomes" id="UP000324800"/>
    </source>
</evidence>
<feature type="region of interest" description="Disordered" evidence="1">
    <location>
        <begin position="885"/>
        <end position="906"/>
    </location>
</feature>
<comment type="caution">
    <text evidence="2">The sequence shown here is derived from an EMBL/GenBank/DDBJ whole genome shotgun (WGS) entry which is preliminary data.</text>
</comment>
<feature type="non-terminal residue" evidence="2">
    <location>
        <position position="1442"/>
    </location>
</feature>
<feature type="compositionally biased region" description="Acidic residues" evidence="1">
    <location>
        <begin position="894"/>
        <end position="905"/>
    </location>
</feature>
<dbReference type="OrthoDB" id="4327074at2759"/>
<evidence type="ECO:0000256" key="1">
    <source>
        <dbReference type="SAM" id="MobiDB-lite"/>
    </source>
</evidence>
<evidence type="ECO:0000313" key="2">
    <source>
        <dbReference type="EMBL" id="KAA6384933.1"/>
    </source>
</evidence>
<reference evidence="2 3" key="1">
    <citation type="submission" date="2019-03" db="EMBL/GenBank/DDBJ databases">
        <title>Single cell metagenomics reveals metabolic interactions within the superorganism composed of flagellate Streblomastix strix and complex community of Bacteroidetes bacteria on its surface.</title>
        <authorList>
            <person name="Treitli S.C."/>
            <person name="Kolisko M."/>
            <person name="Husnik F."/>
            <person name="Keeling P."/>
            <person name="Hampl V."/>
        </authorList>
    </citation>
    <scope>NUCLEOTIDE SEQUENCE [LARGE SCALE GENOMIC DNA]</scope>
    <source>
        <strain evidence="2">ST1C</strain>
    </source>
</reference>
<sequence>MINIAPAVDLSEYYNKTEVDRLISDAAIGEIDISNYYSKSETDTLLDAKAEKTELIDSYSKTEDDALLLLNSDQSTTYTKTESDTLLDAKADKTDTYTKTETDTLLDAKADKTDIIDAYSKSETYARDEVYSKTETDTLLDAKADKTDIIDAYSKTETDENLDLKADKTELIDAYSKTETDTLLDANADKTELIDAYSKTETDTLLDANADKTELIDAYSKTETDSLLDAKADKTELIDAYSKTETDTLLDAKADKTELIDGYTKTETDEKLDDKVSKTELDEYVDLTSAQTITGQKYFGIISVSSISKQRKNDASILLAGGGDMLVSSLVSQPQLQEVRDIASGKSKGYVFATTQEMNIWMEDQENVAKLAIRDNLNIVDKEVMDYWWDGTALRALETELPDMSNVITTLGAATGNGNAITDISIDGNTITPANNETFVTTSYDQNIGGQKTFTTTIHSIRIAVQNYDNNSVVCAGRGVKAISEIAPNVDLTDYYNKTKTDELLSDKVDVGDLDNYYDKHDVDEMIRAVEDQIPPPATILNFIQKIGEDLDQTIQGRLHQQLDERVPFDSMSDNLYITKFDALEGLVTSETFNDQLLDKADKTDLANYVTLYTAQSINANKTFNNACLFTSTIDGMSTITGQSFIKSGADDTVVLLGAGGTKPISEFTSSIDDSNYVKKDGDVQDIQGILRKTALDQPYPEPTDDDYVTLGAVKSEFVSSIYSGSINGDLTANQFIKSGGTNQQLLLANGSTKPLSDFIDSIDSQHFVDKSTDQTIGGNKVFSLEVSAPTFKLPGYSSDYVVISGAMKNKSHFVLTDDVDQTVTGTKTFSNNVTAPAFIKSDGTDQQVLLANGSIKPLSEFGSGSVDDSNYVKKTGQTLQVIKGDVRKSLQDPDGDEPSEDDEDYITKREVASKYVSIYMETPSGTNQQVLLANGDVKPLSEFSGGGDMSNYVQKTGGDIQVVNGILRKGDDEEEESEDDDDYITRVMTPPVMFSGYTATQSNDTIQAYQCRDICTVNPPPLYTIFRPLNSAYMAMFLNDGYVHFTTQATMKQSSIQVDLFLNYKMSNVYIDEELLDAAGLSEFPELYAYIHEREPKPIVDGIANQIVVGPQYLQDQVKDNDDKLQVQPAPQPIVPTEIPQVEIFKIPKSQLAANCQMYNPADEYFYFYKLRNKVVYNIGLYLSNDFMGFIFTNFPEELWPFSKHALVLGDDVGHKQNVMGVDQVTSIKGNTHIAIAGVYYTDYESLKRATTDMNVDGKINIVDDWYVNSVIDGMKSVSWVQDAVQKQSEVIGDGTQPYDPMNNNTFGPLRAAYFVKEGPICTFNFQAEVSNQHVNNVFKVFKTIDSDLQPRLAKFFPIKTSFTSFAGMIQINGNDMPDVVVNQGFGYYPMDLCDFSGSYLLDPQPQESNQSNNVSNVEPISHIDSVIMQHDVTPSVPIPP</sequence>
<name>A0A5J4VRJ0_9EUKA</name>
<proteinExistence type="predicted"/>
<accession>A0A5J4VRJ0</accession>
<organism evidence="2 3">
    <name type="scientific">Streblomastix strix</name>
    <dbReference type="NCBI Taxonomy" id="222440"/>
    <lineage>
        <taxon>Eukaryota</taxon>
        <taxon>Metamonada</taxon>
        <taxon>Preaxostyla</taxon>
        <taxon>Oxymonadida</taxon>
        <taxon>Streblomastigidae</taxon>
        <taxon>Streblomastix</taxon>
    </lineage>
</organism>
<protein>
    <submittedName>
        <fullName evidence="2">Uncharacterized protein</fullName>
    </submittedName>
</protein>
<gene>
    <name evidence="2" type="ORF">EZS28_019539</name>
</gene>